<protein>
    <submittedName>
        <fullName evidence="4">LuxR C-terminal-related transcriptional regulator</fullName>
    </submittedName>
</protein>
<dbReference type="Pfam" id="PF00196">
    <property type="entry name" value="GerE"/>
    <property type="match status" value="1"/>
</dbReference>
<dbReference type="Gene3D" id="1.25.40.10">
    <property type="entry name" value="Tetratricopeptide repeat domain"/>
    <property type="match status" value="1"/>
</dbReference>
<evidence type="ECO:0000313" key="4">
    <source>
        <dbReference type="EMBL" id="MFC5636095.1"/>
    </source>
</evidence>
<dbReference type="SUPFAM" id="SSF52540">
    <property type="entry name" value="P-loop containing nucleoside triphosphate hydrolases"/>
    <property type="match status" value="1"/>
</dbReference>
<dbReference type="PANTHER" id="PTHR43214:SF42">
    <property type="entry name" value="TRANSCRIPTIONAL REGULATORY PROTEIN DESR"/>
    <property type="match status" value="1"/>
</dbReference>
<keyword evidence="1" id="KW-0238">DNA-binding</keyword>
<dbReference type="SUPFAM" id="SSF46894">
    <property type="entry name" value="C-terminal effector domain of the bipartite response regulators"/>
    <property type="match status" value="1"/>
</dbReference>
<organism evidence="4 5">
    <name type="scientific">Streptomyces bullii</name>
    <dbReference type="NCBI Taxonomy" id="349910"/>
    <lineage>
        <taxon>Bacteria</taxon>
        <taxon>Bacillati</taxon>
        <taxon>Actinomycetota</taxon>
        <taxon>Actinomycetes</taxon>
        <taxon>Kitasatosporales</taxon>
        <taxon>Streptomycetaceae</taxon>
        <taxon>Streptomyces</taxon>
    </lineage>
</organism>
<reference evidence="5" key="1">
    <citation type="journal article" date="2019" name="Int. J. Syst. Evol. Microbiol.">
        <title>The Global Catalogue of Microorganisms (GCM) 10K type strain sequencing project: providing services to taxonomists for standard genome sequencing and annotation.</title>
        <authorList>
            <consortium name="The Broad Institute Genomics Platform"/>
            <consortium name="The Broad Institute Genome Sequencing Center for Infectious Disease"/>
            <person name="Wu L."/>
            <person name="Ma J."/>
        </authorList>
    </citation>
    <scope>NUCLEOTIDE SEQUENCE [LARGE SCALE GENOMIC DNA]</scope>
    <source>
        <strain evidence="5">CGMCC 4.7248</strain>
    </source>
</reference>
<dbReference type="PANTHER" id="PTHR43214">
    <property type="entry name" value="TWO-COMPONENT RESPONSE REGULATOR"/>
    <property type="match status" value="1"/>
</dbReference>
<dbReference type="PROSITE" id="PS50043">
    <property type="entry name" value="HTH_LUXR_2"/>
    <property type="match status" value="1"/>
</dbReference>
<proteinExistence type="predicted"/>
<evidence type="ECO:0000256" key="2">
    <source>
        <dbReference type="SAM" id="MobiDB-lite"/>
    </source>
</evidence>
<comment type="caution">
    <text evidence="4">The sequence shown here is derived from an EMBL/GenBank/DDBJ whole genome shotgun (WGS) entry which is preliminary data.</text>
</comment>
<feature type="region of interest" description="Disordered" evidence="2">
    <location>
        <begin position="847"/>
        <end position="871"/>
    </location>
</feature>
<dbReference type="InterPro" id="IPR000792">
    <property type="entry name" value="Tscrpt_reg_LuxR_C"/>
</dbReference>
<dbReference type="EMBL" id="JBHSNY010000006">
    <property type="protein sequence ID" value="MFC5636095.1"/>
    <property type="molecule type" value="Genomic_DNA"/>
</dbReference>
<dbReference type="InterPro" id="IPR036388">
    <property type="entry name" value="WH-like_DNA-bd_sf"/>
</dbReference>
<evidence type="ECO:0000313" key="5">
    <source>
        <dbReference type="Proteomes" id="UP001596154"/>
    </source>
</evidence>
<dbReference type="PRINTS" id="PR00038">
    <property type="entry name" value="HTHLUXR"/>
</dbReference>
<accession>A0ABW0UT26</accession>
<dbReference type="CDD" id="cd06170">
    <property type="entry name" value="LuxR_C_like"/>
    <property type="match status" value="1"/>
</dbReference>
<evidence type="ECO:0000259" key="3">
    <source>
        <dbReference type="PROSITE" id="PS50043"/>
    </source>
</evidence>
<sequence>MTGRTTLTPAPLAHLADSRRQALTELLDRLRTDSGAGVVTGEPGCGRTAFLECAARSFTAGPVVRVRAGAARARKPYHGLRALLSAAGCPAQVAAAVHGAVGEVLLGALRTVADRGPVLVCVDDAHLWDAASRAALGHAAAHLRTVGRAGLGLLLSVPGHRPPDREFAGLPLLRLGPLTPAEAAALLDDATGGAVDPAVRDQLVAEAEGNPALLLALAHRLSPAELGGRRPLPRPLADAEVLTAVAGEGLAGLMPEHEDLLLTVAAAVRVSHEPDADVESVFRAAEGARGDAGEPGPGTGSAPGPEALPDALVQADGRVRFRSALLGRTVYAVARPERRRAVHRALARALSGGHGVLALLHRSWAATAPDPALAAELAAAATDALPHTLRHTALARATELTPDGTERADRCLAAAEQALLAGQLPEALCLLDTARRHPAPAVARGRAHLLRGTVLLADGPVDDAHASLLLAARLLTGAEPERAETAALAAADAAWAAGDMTACLRALDPEAPTARTADTPRLPSGRHALLHDHREGMRAVLRGRFDLAVVPLRRVLDRCRDADDPERLLRCAAAALLLGDVTAARRASARALAAARALGSAVLEPRALEYLAYAELRAGRHALARTHAEAGLRGAHRTGQRNTAAHHHAALALAASIEADTDLVARHVSAALDSARRHGLAQAATLAQWAAARADLGGGRPRDAADRLGPLVRPGPRRGHFAVWMLAVPCYVEAAALTGQPDHARTVVEDFALWAACDADPQASAQLLRCHALLAPPETADALYRRALDRHEDTAGDFERARTELLYGKWLRRRRRLREARIHLGAALLGFERCGAHRWAQQAGAELRANGAAPSGSATGQPSPATAAELSRLTPQQLRIARYVAEGATNREIALSLSVSTRTVDYHLRNVFAALGVRSRVELARLVEQAERTGAAPPRPASGEETRAQL</sequence>
<evidence type="ECO:0000256" key="1">
    <source>
        <dbReference type="ARBA" id="ARBA00023125"/>
    </source>
</evidence>
<keyword evidence="5" id="KW-1185">Reference proteome</keyword>
<dbReference type="InterPro" id="IPR027417">
    <property type="entry name" value="P-loop_NTPase"/>
</dbReference>
<name>A0ABW0UT26_9ACTN</name>
<dbReference type="SUPFAM" id="SSF48452">
    <property type="entry name" value="TPR-like"/>
    <property type="match status" value="1"/>
</dbReference>
<dbReference type="SMART" id="SM00421">
    <property type="entry name" value="HTH_LUXR"/>
    <property type="match status" value="1"/>
</dbReference>
<feature type="region of interest" description="Disordered" evidence="2">
    <location>
        <begin position="288"/>
        <end position="309"/>
    </location>
</feature>
<dbReference type="Gene3D" id="1.10.10.10">
    <property type="entry name" value="Winged helix-like DNA-binding domain superfamily/Winged helix DNA-binding domain"/>
    <property type="match status" value="1"/>
</dbReference>
<dbReference type="InterPro" id="IPR039420">
    <property type="entry name" value="WalR-like"/>
</dbReference>
<gene>
    <name evidence="4" type="ORF">ACFPZJ_20290</name>
</gene>
<dbReference type="Proteomes" id="UP001596154">
    <property type="component" value="Unassembled WGS sequence"/>
</dbReference>
<dbReference type="InterPro" id="IPR016032">
    <property type="entry name" value="Sig_transdc_resp-reg_C-effctor"/>
</dbReference>
<feature type="region of interest" description="Disordered" evidence="2">
    <location>
        <begin position="930"/>
        <end position="950"/>
    </location>
</feature>
<feature type="domain" description="HTH luxR-type" evidence="3">
    <location>
        <begin position="866"/>
        <end position="931"/>
    </location>
</feature>
<dbReference type="InterPro" id="IPR011990">
    <property type="entry name" value="TPR-like_helical_dom_sf"/>
</dbReference>
<dbReference type="RefSeq" id="WP_381023363.1">
    <property type="nucleotide sequence ID" value="NZ_JBHSNY010000006.1"/>
</dbReference>